<name>A0ACB8QBP3_9AGAM</name>
<gene>
    <name evidence="1" type="ORF">K488DRAFT_73299</name>
</gene>
<accession>A0ACB8QBP3</accession>
<reference evidence="1" key="1">
    <citation type="submission" date="2021-02" db="EMBL/GenBank/DDBJ databases">
        <authorList>
            <consortium name="DOE Joint Genome Institute"/>
            <person name="Ahrendt S."/>
            <person name="Looney B.P."/>
            <person name="Miyauchi S."/>
            <person name="Morin E."/>
            <person name="Drula E."/>
            <person name="Courty P.E."/>
            <person name="Chicoki N."/>
            <person name="Fauchery L."/>
            <person name="Kohler A."/>
            <person name="Kuo A."/>
            <person name="Labutti K."/>
            <person name="Pangilinan J."/>
            <person name="Lipzen A."/>
            <person name="Riley R."/>
            <person name="Andreopoulos W."/>
            <person name="He G."/>
            <person name="Johnson J."/>
            <person name="Barry K.W."/>
            <person name="Grigoriev I.V."/>
            <person name="Nagy L."/>
            <person name="Hibbett D."/>
            <person name="Henrissat B."/>
            <person name="Matheny P.B."/>
            <person name="Labbe J."/>
            <person name="Martin F."/>
        </authorList>
    </citation>
    <scope>NUCLEOTIDE SEQUENCE</scope>
    <source>
        <strain evidence="1">EC-137</strain>
    </source>
</reference>
<dbReference type="Proteomes" id="UP000814128">
    <property type="component" value="Unassembled WGS sequence"/>
</dbReference>
<sequence length="207" mass="23885">MSYVVSFASHRFRLERPAGTPSSSTRGAQPANSPGRVSHVAQYTREHLEAWDLLPMRLLEEHHDPQVYEKPPLLHFGIGLDVGRAAKGESLVLWARERGLNVEPEKGFDLGFALSETARNVVKYLTDKCAYRFELVLPWSADYDAIIVIYNNYDLPDNILDDETEGMIMDVLREIMNDPNQEPLWYYDKERAFGSDHYPSRRLKCRR</sequence>
<evidence type="ECO:0000313" key="2">
    <source>
        <dbReference type="Proteomes" id="UP000814128"/>
    </source>
</evidence>
<evidence type="ECO:0000313" key="1">
    <source>
        <dbReference type="EMBL" id="KAI0029026.1"/>
    </source>
</evidence>
<organism evidence="1 2">
    <name type="scientific">Vararia minispora EC-137</name>
    <dbReference type="NCBI Taxonomy" id="1314806"/>
    <lineage>
        <taxon>Eukaryota</taxon>
        <taxon>Fungi</taxon>
        <taxon>Dikarya</taxon>
        <taxon>Basidiomycota</taxon>
        <taxon>Agaricomycotina</taxon>
        <taxon>Agaricomycetes</taxon>
        <taxon>Russulales</taxon>
        <taxon>Lachnocladiaceae</taxon>
        <taxon>Vararia</taxon>
    </lineage>
</organism>
<proteinExistence type="predicted"/>
<protein>
    <submittedName>
        <fullName evidence="1">Uncharacterized protein</fullName>
    </submittedName>
</protein>
<comment type="caution">
    <text evidence="1">The sequence shown here is derived from an EMBL/GenBank/DDBJ whole genome shotgun (WGS) entry which is preliminary data.</text>
</comment>
<dbReference type="EMBL" id="MU273704">
    <property type="protein sequence ID" value="KAI0029026.1"/>
    <property type="molecule type" value="Genomic_DNA"/>
</dbReference>
<reference evidence="1" key="2">
    <citation type="journal article" date="2022" name="New Phytol.">
        <title>Evolutionary transition to the ectomycorrhizal habit in the genomes of a hyperdiverse lineage of mushroom-forming fungi.</title>
        <authorList>
            <person name="Looney B."/>
            <person name="Miyauchi S."/>
            <person name="Morin E."/>
            <person name="Drula E."/>
            <person name="Courty P.E."/>
            <person name="Kohler A."/>
            <person name="Kuo A."/>
            <person name="LaButti K."/>
            <person name="Pangilinan J."/>
            <person name="Lipzen A."/>
            <person name="Riley R."/>
            <person name="Andreopoulos W."/>
            <person name="He G."/>
            <person name="Johnson J."/>
            <person name="Nolan M."/>
            <person name="Tritt A."/>
            <person name="Barry K.W."/>
            <person name="Grigoriev I.V."/>
            <person name="Nagy L.G."/>
            <person name="Hibbett D."/>
            <person name="Henrissat B."/>
            <person name="Matheny P.B."/>
            <person name="Labbe J."/>
            <person name="Martin F.M."/>
        </authorList>
    </citation>
    <scope>NUCLEOTIDE SEQUENCE</scope>
    <source>
        <strain evidence="1">EC-137</strain>
    </source>
</reference>
<keyword evidence="2" id="KW-1185">Reference proteome</keyword>